<dbReference type="AlphaFoldDB" id="A0A7W8QTC5"/>
<dbReference type="Proteomes" id="UP000572635">
    <property type="component" value="Unassembled WGS sequence"/>
</dbReference>
<dbReference type="InterPro" id="IPR003339">
    <property type="entry name" value="ABC/ECF_trnsptr_transmembrane"/>
</dbReference>
<evidence type="ECO:0000256" key="5">
    <source>
        <dbReference type="SAM" id="MobiDB-lite"/>
    </source>
</evidence>
<dbReference type="EMBL" id="JACHDB010000002">
    <property type="protein sequence ID" value="MBB5436222.1"/>
    <property type="molecule type" value="Genomic_DNA"/>
</dbReference>
<evidence type="ECO:0000313" key="8">
    <source>
        <dbReference type="Proteomes" id="UP000572635"/>
    </source>
</evidence>
<keyword evidence="2 6" id="KW-0812">Transmembrane</keyword>
<feature type="transmembrane region" description="Helical" evidence="6">
    <location>
        <begin position="58"/>
        <end position="80"/>
    </location>
</feature>
<protein>
    <submittedName>
        <fullName evidence="7">Energy-coupling factor transport system permease protein</fullName>
    </submittedName>
</protein>
<organism evidence="7 8">
    <name type="scientific">Nocardiopsis composta</name>
    <dbReference type="NCBI Taxonomy" id="157465"/>
    <lineage>
        <taxon>Bacteria</taxon>
        <taxon>Bacillati</taxon>
        <taxon>Actinomycetota</taxon>
        <taxon>Actinomycetes</taxon>
        <taxon>Streptosporangiales</taxon>
        <taxon>Nocardiopsidaceae</taxon>
        <taxon>Nocardiopsis</taxon>
    </lineage>
</organism>
<comment type="subcellular location">
    <subcellularLocation>
        <location evidence="1">Membrane</location>
        <topology evidence="1">Multi-pass membrane protein</topology>
    </subcellularLocation>
</comment>
<feature type="transmembrane region" description="Helical" evidence="6">
    <location>
        <begin position="259"/>
        <end position="287"/>
    </location>
</feature>
<proteinExistence type="predicted"/>
<sequence length="291" mass="31029">MSTRTAPAPVGGTTGREAPRADRRRTGWRSFLWRFDPLAKAAGPLPAMVLVFLTRDPWTPGLFAAAALAAIVLGAGVPLARMAAAAAIGLPLAALLTASFALTTAPELAAGTPILLDLGPLQIRQGAAEVGAATAMRLLALLCLVLVGGLTTPPVDLVRALVQHLKVPYRIGYSGMAAFRFAPRFRRELEIIRLAHRARGTAHRGPLGPLRRAGRMAVPLLAGGVRHGERVALAMDARAFGAHPTRTERHTLRFTLRDALFILTCWTLTALFFWLTHTAGLLAPLAFDTRG</sequence>
<evidence type="ECO:0000256" key="1">
    <source>
        <dbReference type="ARBA" id="ARBA00004141"/>
    </source>
</evidence>
<feature type="transmembrane region" description="Helical" evidence="6">
    <location>
        <begin position="130"/>
        <end position="150"/>
    </location>
</feature>
<comment type="caution">
    <text evidence="7">The sequence shown here is derived from an EMBL/GenBank/DDBJ whole genome shotgun (WGS) entry which is preliminary data.</text>
</comment>
<reference evidence="7 8" key="1">
    <citation type="submission" date="2020-08" db="EMBL/GenBank/DDBJ databases">
        <title>Sequencing the genomes of 1000 actinobacteria strains.</title>
        <authorList>
            <person name="Klenk H.-P."/>
        </authorList>
    </citation>
    <scope>NUCLEOTIDE SEQUENCE [LARGE SCALE GENOMIC DNA]</scope>
    <source>
        <strain evidence="7 8">DSM 44551</strain>
    </source>
</reference>
<feature type="transmembrane region" description="Helical" evidence="6">
    <location>
        <begin position="87"/>
        <end position="110"/>
    </location>
</feature>
<accession>A0A7W8QTC5</accession>
<keyword evidence="3 6" id="KW-1133">Transmembrane helix</keyword>
<gene>
    <name evidence="7" type="ORF">HDA36_006370</name>
</gene>
<dbReference type="PANTHER" id="PTHR33514">
    <property type="entry name" value="PROTEIN ABCI12, CHLOROPLASTIC"/>
    <property type="match status" value="1"/>
</dbReference>
<name>A0A7W8QTC5_9ACTN</name>
<evidence type="ECO:0000313" key="7">
    <source>
        <dbReference type="EMBL" id="MBB5436222.1"/>
    </source>
</evidence>
<dbReference type="RefSeq" id="WP_184399575.1">
    <property type="nucleotide sequence ID" value="NZ_BAAAJD010000169.1"/>
</dbReference>
<feature type="region of interest" description="Disordered" evidence="5">
    <location>
        <begin position="1"/>
        <end position="23"/>
    </location>
</feature>
<keyword evidence="8" id="KW-1185">Reference proteome</keyword>
<dbReference type="GO" id="GO:0005886">
    <property type="term" value="C:plasma membrane"/>
    <property type="evidence" value="ECO:0007669"/>
    <property type="project" value="UniProtKB-ARBA"/>
</dbReference>
<evidence type="ECO:0000256" key="4">
    <source>
        <dbReference type="ARBA" id="ARBA00023136"/>
    </source>
</evidence>
<evidence type="ECO:0000256" key="2">
    <source>
        <dbReference type="ARBA" id="ARBA00022692"/>
    </source>
</evidence>
<dbReference type="PANTHER" id="PTHR33514:SF13">
    <property type="entry name" value="PROTEIN ABCI12, CHLOROPLASTIC"/>
    <property type="match status" value="1"/>
</dbReference>
<dbReference type="Pfam" id="PF02361">
    <property type="entry name" value="CbiQ"/>
    <property type="match status" value="1"/>
</dbReference>
<evidence type="ECO:0000256" key="6">
    <source>
        <dbReference type="SAM" id="Phobius"/>
    </source>
</evidence>
<keyword evidence="4 6" id="KW-0472">Membrane</keyword>
<evidence type="ECO:0000256" key="3">
    <source>
        <dbReference type="ARBA" id="ARBA00022989"/>
    </source>
</evidence>
<dbReference type="CDD" id="cd16914">
    <property type="entry name" value="EcfT"/>
    <property type="match status" value="1"/>
</dbReference>